<gene>
    <name evidence="1" type="ORF">LV89_02003</name>
</gene>
<reference evidence="1 2" key="1">
    <citation type="submission" date="2018-05" db="EMBL/GenBank/DDBJ databases">
        <title>Genomic Encyclopedia of Archaeal and Bacterial Type Strains, Phase II (KMG-II): from individual species to whole genera.</title>
        <authorList>
            <person name="Goeker M."/>
        </authorList>
    </citation>
    <scope>NUCLEOTIDE SEQUENCE [LARGE SCALE GENOMIC DNA]</scope>
    <source>
        <strain evidence="1 2">DSM 22214</strain>
    </source>
</reference>
<proteinExistence type="predicted"/>
<protein>
    <submittedName>
        <fullName evidence="1">Uncharacterized protein</fullName>
    </submittedName>
</protein>
<dbReference type="EMBL" id="QGGO01000008">
    <property type="protein sequence ID" value="PWK27188.1"/>
    <property type="molecule type" value="Genomic_DNA"/>
</dbReference>
<sequence length="100" mass="11145">MKTAEEIAAMTEDEKTNYILSLQTESEHKDSLNESLTAEIANAGKEQPKQILKVGKTSYAMTYGAVKVDKETYNYEALSKLPQEKLKAIVVADDEAFVKQ</sequence>
<keyword evidence="2" id="KW-1185">Reference proteome</keyword>
<evidence type="ECO:0000313" key="2">
    <source>
        <dbReference type="Proteomes" id="UP000245489"/>
    </source>
</evidence>
<evidence type="ECO:0000313" key="1">
    <source>
        <dbReference type="EMBL" id="PWK27188.1"/>
    </source>
</evidence>
<dbReference type="Proteomes" id="UP000245489">
    <property type="component" value="Unassembled WGS sequence"/>
</dbReference>
<name>A0A316EC66_9BACT</name>
<dbReference type="RefSeq" id="WP_109742751.1">
    <property type="nucleotide sequence ID" value="NZ_QGGO01000008.1"/>
</dbReference>
<dbReference type="AlphaFoldDB" id="A0A316EC66"/>
<comment type="caution">
    <text evidence="1">The sequence shown here is derived from an EMBL/GenBank/DDBJ whole genome shotgun (WGS) entry which is preliminary data.</text>
</comment>
<accession>A0A316EC66</accession>
<organism evidence="1 2">
    <name type="scientific">Arcicella aurantiaca</name>
    <dbReference type="NCBI Taxonomy" id="591202"/>
    <lineage>
        <taxon>Bacteria</taxon>
        <taxon>Pseudomonadati</taxon>
        <taxon>Bacteroidota</taxon>
        <taxon>Cytophagia</taxon>
        <taxon>Cytophagales</taxon>
        <taxon>Flectobacillaceae</taxon>
        <taxon>Arcicella</taxon>
    </lineage>
</organism>